<organism evidence="1">
    <name type="scientific">marine sediment metagenome</name>
    <dbReference type="NCBI Taxonomy" id="412755"/>
    <lineage>
        <taxon>unclassified sequences</taxon>
        <taxon>metagenomes</taxon>
        <taxon>ecological metagenomes</taxon>
    </lineage>
</organism>
<reference evidence="1" key="1">
    <citation type="journal article" date="2014" name="Front. Microbiol.">
        <title>High frequency of phylogenetically diverse reductive dehalogenase-homologous genes in deep subseafloor sedimentary metagenomes.</title>
        <authorList>
            <person name="Kawai M."/>
            <person name="Futagami T."/>
            <person name="Toyoda A."/>
            <person name="Takaki Y."/>
            <person name="Nishi S."/>
            <person name="Hori S."/>
            <person name="Arai W."/>
            <person name="Tsubouchi T."/>
            <person name="Morono Y."/>
            <person name="Uchiyama I."/>
            <person name="Ito T."/>
            <person name="Fujiyama A."/>
            <person name="Inagaki F."/>
            <person name="Takami H."/>
        </authorList>
    </citation>
    <scope>NUCLEOTIDE SEQUENCE</scope>
    <source>
        <strain evidence="1">Expedition CK06-06</strain>
    </source>
</reference>
<evidence type="ECO:0000313" key="1">
    <source>
        <dbReference type="EMBL" id="GAI43947.1"/>
    </source>
</evidence>
<proteinExistence type="predicted"/>
<comment type="caution">
    <text evidence="1">The sequence shown here is derived from an EMBL/GenBank/DDBJ whole genome shotgun (WGS) entry which is preliminary data.</text>
</comment>
<dbReference type="AlphaFoldDB" id="X1NIV8"/>
<feature type="non-terminal residue" evidence="1">
    <location>
        <position position="1"/>
    </location>
</feature>
<protein>
    <submittedName>
        <fullName evidence="1">Uncharacterized protein</fullName>
    </submittedName>
</protein>
<accession>X1NIV8</accession>
<gene>
    <name evidence="1" type="ORF">S06H3_41248</name>
</gene>
<sequence>VSTSLIPAYLARSPNTDKFAYVPVFMFLLTLRLQQQL</sequence>
<name>X1NIV8_9ZZZZ</name>
<dbReference type="EMBL" id="BARV01025395">
    <property type="protein sequence ID" value="GAI43947.1"/>
    <property type="molecule type" value="Genomic_DNA"/>
</dbReference>